<dbReference type="PROSITE" id="PS50158">
    <property type="entry name" value="ZF_CCHC"/>
    <property type="match status" value="1"/>
</dbReference>
<feature type="compositionally biased region" description="Polar residues" evidence="2">
    <location>
        <begin position="370"/>
        <end position="384"/>
    </location>
</feature>
<keyword evidence="1" id="KW-0863">Zinc-finger</keyword>
<dbReference type="InterPro" id="IPR043502">
    <property type="entry name" value="DNA/RNA_pol_sf"/>
</dbReference>
<evidence type="ECO:0000259" key="3">
    <source>
        <dbReference type="PROSITE" id="PS50158"/>
    </source>
</evidence>
<dbReference type="InterPro" id="IPR001878">
    <property type="entry name" value="Znf_CCHC"/>
</dbReference>
<feature type="domain" description="Reverse transcriptase" evidence="4">
    <location>
        <begin position="698"/>
        <end position="979"/>
    </location>
</feature>
<dbReference type="GO" id="GO:0004523">
    <property type="term" value="F:RNA-DNA hybrid ribonuclease activity"/>
    <property type="evidence" value="ECO:0007669"/>
    <property type="project" value="InterPro"/>
</dbReference>
<dbReference type="Pfam" id="PF13966">
    <property type="entry name" value="zf-RVT"/>
    <property type="match status" value="1"/>
</dbReference>
<dbReference type="CDD" id="cd06222">
    <property type="entry name" value="RNase_H_like"/>
    <property type="match status" value="1"/>
</dbReference>
<sequence length="1590" mass="180156">MGTNEADADPHCHVASWKHQTKKAVKLYLLYRKDLGAFLQRTWHDVSGGKLVRWLAARPSEEEPRRWIPHRVISRVTKRIRSSEDLNADCDEELTPLVNLEPAVDTTSVSPPFLKNGSFRDRLMNHVNLTKNTGIAVDSLEVDYVDLTDEDDVKISCGTRGPSIQFSDRAMTRFCQPWKNALIIKLLGRSHTYNYLRDRLQQKWNLKGQWKLVDLVNDYFVVQFDLEEDLNYVLTEGPWIISGQYLTLQKWRTGFCPATAHITRMAAWIRVSAIQLECFDVWALKRIGNLLGKLLKIDALTTSQNRGKFARLCIELDMTKPLDAFIQINQIWYNIEYEGLPDICYHCGLYGHKSDSCTQRRKPTTVMPEGNQSDPSGEQVGQDTNMEKESGVEVVENLRGPWMNVPPRRKTKTGAKIWGGESNSLNPQGSRFDALEKITEEFGTETAEAFVDVIPTNMVTSKINYDAGVKIWTKSNKAKGGGRPAVKDNSNRSMTSSSRGATDQQKKVHPKDNTQTVKSNKGKLNSSMLHPSDAVSVCDKFSEWVRNQNVQTTKGDFIFGHQPPNITDGHDRLVNERVADKLFDALASEATDSFCPVEGMDLAEEEAIELKDLAVDYFMGLFCANQPDNANLPMPKLFPSLREDELNPLVASIDINEVKESLFNIGSLKTPGVDGFPACFYQNQWQLCGNDIFNLVTEAFKECRIPEGLNATLVTLIPKIDNPMSMIHFRPISLCCTLYKVISKVIVARLRPLLAKLVSPHQVSFIPGRHLSDNILIAQELMFKFRNTKRKKGFIAWKIDLSKAYDRLNWGFIMTVLKEVGFPENLIQLIIHCVSSVTYQVCVNGELTETFTPKNGIRQGDPLSPYLFVLCMEKFSHLIVEAVKNFNWKLVKSSQGGPFVSHLFFADDLILFAEATPRQAHIMKQCLDEFCRASGQVVNFEKSAIYCSPNISKELASDISHICGSPLTNNLGKYLGMPLLHSRVTKSTYNNLVDKVHARLASWKSRVLSSAGRATLIQAVTSAIPVFAMQTAKLPMSICDELDKLNRNFFWGGSDKKTKVHLCQWDLLCRPKSKGGLGFKKTHEMNKALLAKSGWRLLKKDEGLWAQIFEKKYLRGHSPCDPNLLLKQNCSPTWKGIVFGSQLLEKGLIWRLGKGDNINFWKDKWIADEALIHMVEVSPDSSMDTIVSDFLMDGWWDIEKLRRVLPEDWVQKIIGCPADLGGTTEDCQIWQTTSNGLFSVKTAYNLLFSGTEWLNPWWKVLWKLKLPPKILFFFWLAYQGKIMSNEQRARRLFIGDPACCICDWHSESTLHILRDCTRAKRVWNLFLNSNQYAPFFHAELHPWLLSNFCSKNMFLQIPWKTLFGVICWHLWKWRNDFIFNNKDDLPFNPRELILSATKEWIKASTNNQLGGDKIQVSLAWTPPENGVLKLNVDGSLMKSSGSIGAGGVIRDHLGNWIGGFAVNLGKGQILEAELWGLFFGLKLAITRGIMDIIVEMDSVNAVNLILSNDLNICHPMAGLVSSCKRLLRQIPKCFLHHIYREKNAVADRLAAWSHDIDLGCWFLEDNPTWLGPLLLDDSIGVTKTRIISSV</sequence>
<feature type="compositionally biased region" description="Polar residues" evidence="2">
    <location>
        <begin position="491"/>
        <end position="503"/>
    </location>
</feature>
<dbReference type="EMBL" id="JAJFAZ020000003">
    <property type="protein sequence ID" value="KAI5336850.1"/>
    <property type="molecule type" value="Genomic_DNA"/>
</dbReference>
<name>A0AAD4Z8H6_PRUDU</name>
<feature type="domain" description="CCHC-type" evidence="3">
    <location>
        <begin position="344"/>
        <end position="359"/>
    </location>
</feature>
<dbReference type="Pfam" id="PF14111">
    <property type="entry name" value="DUF4283"/>
    <property type="match status" value="1"/>
</dbReference>
<dbReference type="PANTHER" id="PTHR33116">
    <property type="entry name" value="REVERSE TRANSCRIPTASE ZINC-BINDING DOMAIN-CONTAINING PROTEIN-RELATED-RELATED"/>
    <property type="match status" value="1"/>
</dbReference>
<dbReference type="InterPro" id="IPR044730">
    <property type="entry name" value="RNase_H-like_dom_plant"/>
</dbReference>
<protein>
    <recommendedName>
        <fullName evidence="7">Reverse transcriptase</fullName>
    </recommendedName>
</protein>
<dbReference type="InterPro" id="IPR025558">
    <property type="entry name" value="DUF4283"/>
</dbReference>
<organism evidence="5 6">
    <name type="scientific">Prunus dulcis</name>
    <name type="common">Almond</name>
    <name type="synonym">Amygdalus dulcis</name>
    <dbReference type="NCBI Taxonomy" id="3755"/>
    <lineage>
        <taxon>Eukaryota</taxon>
        <taxon>Viridiplantae</taxon>
        <taxon>Streptophyta</taxon>
        <taxon>Embryophyta</taxon>
        <taxon>Tracheophyta</taxon>
        <taxon>Spermatophyta</taxon>
        <taxon>Magnoliopsida</taxon>
        <taxon>eudicotyledons</taxon>
        <taxon>Gunneridae</taxon>
        <taxon>Pentapetalae</taxon>
        <taxon>rosids</taxon>
        <taxon>fabids</taxon>
        <taxon>Rosales</taxon>
        <taxon>Rosaceae</taxon>
        <taxon>Amygdaloideae</taxon>
        <taxon>Amygdaleae</taxon>
        <taxon>Prunus</taxon>
    </lineage>
</organism>
<feature type="compositionally biased region" description="Polar residues" evidence="2">
    <location>
        <begin position="513"/>
        <end position="528"/>
    </location>
</feature>
<keyword evidence="1" id="KW-0479">Metal-binding</keyword>
<dbReference type="SUPFAM" id="SSF53098">
    <property type="entry name" value="Ribonuclease H-like"/>
    <property type="match status" value="1"/>
</dbReference>
<dbReference type="Gene3D" id="3.30.420.10">
    <property type="entry name" value="Ribonuclease H-like superfamily/Ribonuclease H"/>
    <property type="match status" value="1"/>
</dbReference>
<gene>
    <name evidence="5" type="ORF">L3X38_016119</name>
</gene>
<dbReference type="CDD" id="cd01650">
    <property type="entry name" value="RT_nLTR_like"/>
    <property type="match status" value="1"/>
</dbReference>
<dbReference type="GO" id="GO:0008270">
    <property type="term" value="F:zinc ion binding"/>
    <property type="evidence" value="ECO:0007669"/>
    <property type="project" value="UniProtKB-KW"/>
</dbReference>
<proteinExistence type="predicted"/>
<reference evidence="5 6" key="1">
    <citation type="journal article" date="2022" name="G3 (Bethesda)">
        <title>Whole-genome sequence and methylome profiling of the almond [Prunus dulcis (Mill.) D.A. Webb] cultivar 'Nonpareil'.</title>
        <authorList>
            <person name="D'Amico-Willman K.M."/>
            <person name="Ouma W.Z."/>
            <person name="Meulia T."/>
            <person name="Sideli G.M."/>
            <person name="Gradziel T.M."/>
            <person name="Fresnedo-Ramirez J."/>
        </authorList>
    </citation>
    <scope>NUCLEOTIDE SEQUENCE [LARGE SCALE GENOMIC DNA]</scope>
    <source>
        <strain evidence="5">Clone GOH B32 T37-40</strain>
    </source>
</reference>
<dbReference type="InterPro" id="IPR002156">
    <property type="entry name" value="RNaseH_domain"/>
</dbReference>
<dbReference type="GO" id="GO:0003676">
    <property type="term" value="F:nucleic acid binding"/>
    <property type="evidence" value="ECO:0007669"/>
    <property type="project" value="InterPro"/>
</dbReference>
<dbReference type="Pfam" id="PF00078">
    <property type="entry name" value="RVT_1"/>
    <property type="match status" value="1"/>
</dbReference>
<dbReference type="InterPro" id="IPR000477">
    <property type="entry name" value="RT_dom"/>
</dbReference>
<feature type="region of interest" description="Disordered" evidence="2">
    <location>
        <begin position="355"/>
        <end position="384"/>
    </location>
</feature>
<keyword evidence="1" id="KW-0862">Zinc</keyword>
<accession>A0AAD4Z8H6</accession>
<evidence type="ECO:0000259" key="4">
    <source>
        <dbReference type="PROSITE" id="PS50878"/>
    </source>
</evidence>
<dbReference type="SUPFAM" id="SSF56672">
    <property type="entry name" value="DNA/RNA polymerases"/>
    <property type="match status" value="1"/>
</dbReference>
<comment type="caution">
    <text evidence="5">The sequence shown here is derived from an EMBL/GenBank/DDBJ whole genome shotgun (WGS) entry which is preliminary data.</text>
</comment>
<dbReference type="Proteomes" id="UP001054821">
    <property type="component" value="Chromosome 3"/>
</dbReference>
<evidence type="ECO:0000313" key="5">
    <source>
        <dbReference type="EMBL" id="KAI5336850.1"/>
    </source>
</evidence>
<feature type="region of interest" description="Disordered" evidence="2">
    <location>
        <begin position="401"/>
        <end position="424"/>
    </location>
</feature>
<evidence type="ECO:0008006" key="7">
    <source>
        <dbReference type="Google" id="ProtNLM"/>
    </source>
</evidence>
<dbReference type="InterPro" id="IPR026960">
    <property type="entry name" value="RVT-Znf"/>
</dbReference>
<dbReference type="Pfam" id="PF13456">
    <property type="entry name" value="RVT_3"/>
    <property type="match status" value="1"/>
</dbReference>
<dbReference type="InterPro" id="IPR036397">
    <property type="entry name" value="RNaseH_sf"/>
</dbReference>
<feature type="region of interest" description="Disordered" evidence="2">
    <location>
        <begin position="475"/>
        <end position="528"/>
    </location>
</feature>
<dbReference type="PANTHER" id="PTHR33116:SF86">
    <property type="entry name" value="REVERSE TRANSCRIPTASE DOMAIN-CONTAINING PROTEIN"/>
    <property type="match status" value="1"/>
</dbReference>
<evidence type="ECO:0000256" key="1">
    <source>
        <dbReference type="PROSITE-ProRule" id="PRU00047"/>
    </source>
</evidence>
<dbReference type="InterPro" id="IPR012337">
    <property type="entry name" value="RNaseH-like_sf"/>
</dbReference>
<evidence type="ECO:0000313" key="6">
    <source>
        <dbReference type="Proteomes" id="UP001054821"/>
    </source>
</evidence>
<dbReference type="PROSITE" id="PS50878">
    <property type="entry name" value="RT_POL"/>
    <property type="match status" value="1"/>
</dbReference>
<keyword evidence="6" id="KW-1185">Reference proteome</keyword>
<evidence type="ECO:0000256" key="2">
    <source>
        <dbReference type="SAM" id="MobiDB-lite"/>
    </source>
</evidence>